<dbReference type="GO" id="GO:0003677">
    <property type="term" value="F:DNA binding"/>
    <property type="evidence" value="ECO:0007669"/>
    <property type="project" value="InterPro"/>
</dbReference>
<evidence type="ECO:0000313" key="6">
    <source>
        <dbReference type="Proteomes" id="UP000501316"/>
    </source>
</evidence>
<dbReference type="Proteomes" id="UP000501316">
    <property type="component" value="Chromosome"/>
</dbReference>
<evidence type="ECO:0000256" key="1">
    <source>
        <dbReference type="ARBA" id="ARBA00022722"/>
    </source>
</evidence>
<dbReference type="Gene3D" id="3.40.600.10">
    <property type="entry name" value="DNA mismatch repair MutH/Restriction endonuclease, type II"/>
    <property type="match status" value="2"/>
</dbReference>
<name>A0A859DSZ8_9FIRM</name>
<organism evidence="5 6">
    <name type="scientific">Caproicibacterium lactatifermentans</name>
    <dbReference type="NCBI Taxonomy" id="2666138"/>
    <lineage>
        <taxon>Bacteria</taxon>
        <taxon>Bacillati</taxon>
        <taxon>Bacillota</taxon>
        <taxon>Clostridia</taxon>
        <taxon>Eubacteriales</taxon>
        <taxon>Oscillospiraceae</taxon>
        <taxon>Caproicibacterium</taxon>
    </lineage>
</organism>
<evidence type="ECO:0000256" key="3">
    <source>
        <dbReference type="ARBA" id="ARBA00022801"/>
    </source>
</evidence>
<gene>
    <name evidence="5" type="ORF">GJQ69_09015</name>
</gene>
<feature type="domain" description="DNA mismatch repair MutH/Type II restriction enzyme Sau3AI" evidence="4">
    <location>
        <begin position="59"/>
        <end position="168"/>
    </location>
</feature>
<dbReference type="GO" id="GO:0004519">
    <property type="term" value="F:endonuclease activity"/>
    <property type="evidence" value="ECO:0007669"/>
    <property type="project" value="UniProtKB-KW"/>
</dbReference>
<accession>A0A859DSZ8</accession>
<evidence type="ECO:0000313" key="5">
    <source>
        <dbReference type="EMBL" id="QKN24599.1"/>
    </source>
</evidence>
<protein>
    <submittedName>
        <fullName evidence="5">Restriction endonuclease</fullName>
    </submittedName>
</protein>
<dbReference type="AlphaFoldDB" id="A0A859DSZ8"/>
<sequence length="488" mass="56470">MSTSSDHFFHRDELIQTFDACLNRTLGEVDKSHVFKRTILNPKITGIAGDVVEQSILGYPADTRQEPDLNVDGIKTELKTTGIRYSKKERNKYEAKEPMSITAVSPDRIVAEVFEDSNFWHKLEHLLFVYYLYASDKTVPAAEYANFPIKGYQFYEFSEDDKTTLKNDWTIVHDFIVELQTNYTDYKSQYPRLSSELRDKLLFIDTAPKWPNPPRFRLKRAVITNIVQEHFGSELEQLPGKYTSYSDIDHKCHALTQLYAEQTVKQLVDYFSIDGNIEDKSISERIIVRMFDGQAKKMQKIDLFNKIGLLGKSVVVTKAGLRTEDMKLFCIDFEELTNPDIQFEDSSFRDYFANNQMLCIVFEEPSTDAPFKDNKLLGFKRLTFDDNFINTQVKPIWDDIRRLIFNNKLIDVIKIDKKTGQPKINKGTGTIQSAPNFPKSSDGLIFVRGSGSDSTNKPEEVNGIRMYRQYIWIKGVYIAHRLSEINFL</sequence>
<dbReference type="EMBL" id="CP046051">
    <property type="protein sequence ID" value="QKN24599.1"/>
    <property type="molecule type" value="Genomic_DNA"/>
</dbReference>
<evidence type="ECO:0000256" key="2">
    <source>
        <dbReference type="ARBA" id="ARBA00022759"/>
    </source>
</evidence>
<dbReference type="SMART" id="SM00927">
    <property type="entry name" value="MutH"/>
    <property type="match status" value="1"/>
</dbReference>
<dbReference type="KEGG" id="clf:GJQ69_09015"/>
<dbReference type="REBASE" id="397299">
    <property type="entry name" value="Rba19010ORF9020P"/>
</dbReference>
<dbReference type="CDD" id="cd22355">
    <property type="entry name" value="Sau3AI_C"/>
    <property type="match status" value="1"/>
</dbReference>
<dbReference type="InterPro" id="IPR011337">
    <property type="entry name" value="DNA_rep_MutH/RE_typeII_Sau3AI"/>
</dbReference>
<dbReference type="GO" id="GO:0016787">
    <property type="term" value="F:hydrolase activity"/>
    <property type="evidence" value="ECO:0007669"/>
    <property type="project" value="UniProtKB-KW"/>
</dbReference>
<dbReference type="RefSeq" id="WP_174193550.1">
    <property type="nucleotide sequence ID" value="NZ_CP046051.1"/>
</dbReference>
<keyword evidence="1" id="KW-0540">Nuclease</keyword>
<dbReference type="CDD" id="cd22356">
    <property type="entry name" value="Sau3AI_N-like"/>
    <property type="match status" value="1"/>
</dbReference>
<keyword evidence="2 5" id="KW-0255">Endonuclease</keyword>
<dbReference type="InterPro" id="IPR037057">
    <property type="entry name" value="DNA_rep_MutH/T2_RE_sf"/>
</dbReference>
<reference evidence="5 6" key="1">
    <citation type="submission" date="2019-11" db="EMBL/GenBank/DDBJ databases">
        <authorList>
            <person name="Ren C."/>
            <person name="Wang H."/>
            <person name="Xu Y."/>
        </authorList>
    </citation>
    <scope>NUCLEOTIDE SEQUENCE [LARGE SCALE GENOMIC DNA]</scope>
    <source>
        <strain evidence="5 6">LBM 19010</strain>
    </source>
</reference>
<keyword evidence="3" id="KW-0378">Hydrolase</keyword>
<dbReference type="InterPro" id="IPR011335">
    <property type="entry name" value="Restrct_endonuc-II-like"/>
</dbReference>
<dbReference type="Pfam" id="PF02976">
    <property type="entry name" value="MutH"/>
    <property type="match status" value="1"/>
</dbReference>
<proteinExistence type="predicted"/>
<dbReference type="SUPFAM" id="SSF52980">
    <property type="entry name" value="Restriction endonuclease-like"/>
    <property type="match status" value="2"/>
</dbReference>
<evidence type="ECO:0000259" key="4">
    <source>
        <dbReference type="SMART" id="SM00927"/>
    </source>
</evidence>